<reference evidence="3 4" key="1">
    <citation type="submission" date="2020-06" db="EMBL/GenBank/DDBJ databases">
        <title>The yeast mating-type switching endonuclease HO is a domesticated member of an unorthodox homing genetic element family.</title>
        <authorList>
            <person name="Coughlan A.Y."/>
            <person name="Lombardi L."/>
            <person name="Braun-Galleani S."/>
            <person name="Martos A.R."/>
            <person name="Galeote V."/>
            <person name="Bigey F."/>
            <person name="Dequin S."/>
            <person name="Byrne K.P."/>
            <person name="Wolfe K.H."/>
        </authorList>
    </citation>
    <scope>NUCLEOTIDE SEQUENCE [LARGE SCALE GENOMIC DNA]</scope>
    <source>
        <strain evidence="3 4">CBS2947</strain>
    </source>
</reference>
<keyword evidence="2" id="KW-0472">Membrane</keyword>
<feature type="region of interest" description="Disordered" evidence="1">
    <location>
        <begin position="88"/>
        <end position="112"/>
    </location>
</feature>
<keyword evidence="4" id="KW-1185">Reference proteome</keyword>
<evidence type="ECO:0000256" key="2">
    <source>
        <dbReference type="SAM" id="Phobius"/>
    </source>
</evidence>
<dbReference type="OrthoDB" id="4066163at2759"/>
<dbReference type="EMBL" id="CP059269">
    <property type="protein sequence ID" value="QLQ79706.1"/>
    <property type="molecule type" value="Genomic_DNA"/>
</dbReference>
<protein>
    <submittedName>
        <fullName evidence="3">Uncharacterized protein</fullName>
    </submittedName>
</protein>
<organism evidence="3 4">
    <name type="scientific">Torulaspora globosa</name>
    <dbReference type="NCBI Taxonomy" id="48254"/>
    <lineage>
        <taxon>Eukaryota</taxon>
        <taxon>Fungi</taxon>
        <taxon>Dikarya</taxon>
        <taxon>Ascomycota</taxon>
        <taxon>Saccharomycotina</taxon>
        <taxon>Saccharomycetes</taxon>
        <taxon>Saccharomycetales</taxon>
        <taxon>Saccharomycetaceae</taxon>
        <taxon>Torulaspora</taxon>
    </lineage>
</organism>
<evidence type="ECO:0000313" key="3">
    <source>
        <dbReference type="EMBL" id="QLQ79706.1"/>
    </source>
</evidence>
<keyword evidence="2" id="KW-0812">Transmembrane</keyword>
<proteinExistence type="predicted"/>
<feature type="transmembrane region" description="Helical" evidence="2">
    <location>
        <begin position="27"/>
        <end position="45"/>
    </location>
</feature>
<sequence length="161" mass="18039">MDSTVNWVEQNIGQINSRLRLDPVNEIHLPSFVLGCSVMISVSLLGPFVRLFIGGILLTVITLIKYLVIIGGITACVLVLTNKNSDTMSKKPVQEPPEVVQTYKKSQHGKPDRKVELAKDDFESIKYYDIPKVQSEVKRAPVENAYDRFVNMAGFKSSEIK</sequence>
<keyword evidence="2" id="KW-1133">Transmembrane helix</keyword>
<accession>A0A7H9HR94</accession>
<feature type="transmembrane region" description="Helical" evidence="2">
    <location>
        <begin position="51"/>
        <end position="81"/>
    </location>
</feature>
<name>A0A7H9HR94_9SACH</name>
<evidence type="ECO:0000313" key="4">
    <source>
        <dbReference type="Proteomes" id="UP000510647"/>
    </source>
</evidence>
<gene>
    <name evidence="3" type="ORF">HG537_0C03540</name>
</gene>
<dbReference type="Proteomes" id="UP000510647">
    <property type="component" value="Chromosome 3"/>
</dbReference>
<dbReference type="AlphaFoldDB" id="A0A7H9HR94"/>
<evidence type="ECO:0000256" key="1">
    <source>
        <dbReference type="SAM" id="MobiDB-lite"/>
    </source>
</evidence>